<name>A0A4U6UZQ2_SETVI</name>
<dbReference type="AlphaFoldDB" id="A0A4U6UZQ2"/>
<sequence>MKIKKQLTGELLGAEYSFLKRGAEYSGDSTDNSVWRQRSRATYQGTTGSVCGAKLCRATLGDTKGGNEQLDRRKGSFAASNSRKEMQWGQFLFLFPFLSSCFPAQRILLTKFTKICFL</sequence>
<proteinExistence type="predicted"/>
<dbReference type="Gramene" id="TKW22241">
    <property type="protein sequence ID" value="TKW22241"/>
    <property type="gene ID" value="SEVIR_4G216400v2"/>
</dbReference>
<evidence type="ECO:0000313" key="1">
    <source>
        <dbReference type="EMBL" id="TKW22241.1"/>
    </source>
</evidence>
<reference evidence="1" key="1">
    <citation type="submission" date="2019-03" db="EMBL/GenBank/DDBJ databases">
        <title>WGS assembly of Setaria viridis.</title>
        <authorList>
            <person name="Huang P."/>
            <person name="Jenkins J."/>
            <person name="Grimwood J."/>
            <person name="Barry K."/>
            <person name="Healey A."/>
            <person name="Mamidi S."/>
            <person name="Sreedasyam A."/>
            <person name="Shu S."/>
            <person name="Feldman M."/>
            <person name="Wu J."/>
            <person name="Yu Y."/>
            <person name="Chen C."/>
            <person name="Johnson J."/>
            <person name="Rokhsar D."/>
            <person name="Baxter I."/>
            <person name="Schmutz J."/>
            <person name="Brutnell T."/>
            <person name="Kellogg E."/>
        </authorList>
    </citation>
    <scope>NUCLEOTIDE SEQUENCE [LARGE SCALE GENOMIC DNA]</scope>
</reference>
<accession>A0A4U6UZQ2</accession>
<dbReference type="Proteomes" id="UP000298652">
    <property type="component" value="Chromosome 4"/>
</dbReference>
<keyword evidence="2" id="KW-1185">Reference proteome</keyword>
<organism evidence="1 2">
    <name type="scientific">Setaria viridis</name>
    <name type="common">Green bristlegrass</name>
    <name type="synonym">Setaria italica subsp. viridis</name>
    <dbReference type="NCBI Taxonomy" id="4556"/>
    <lineage>
        <taxon>Eukaryota</taxon>
        <taxon>Viridiplantae</taxon>
        <taxon>Streptophyta</taxon>
        <taxon>Embryophyta</taxon>
        <taxon>Tracheophyta</taxon>
        <taxon>Spermatophyta</taxon>
        <taxon>Magnoliopsida</taxon>
        <taxon>Liliopsida</taxon>
        <taxon>Poales</taxon>
        <taxon>Poaceae</taxon>
        <taxon>PACMAD clade</taxon>
        <taxon>Panicoideae</taxon>
        <taxon>Panicodae</taxon>
        <taxon>Paniceae</taxon>
        <taxon>Cenchrinae</taxon>
        <taxon>Setaria</taxon>
    </lineage>
</organism>
<dbReference type="EMBL" id="CM016555">
    <property type="protein sequence ID" value="TKW22241.1"/>
    <property type="molecule type" value="Genomic_DNA"/>
</dbReference>
<gene>
    <name evidence="1" type="ORF">SEVIR_4G216400v2</name>
</gene>
<evidence type="ECO:0000313" key="2">
    <source>
        <dbReference type="Proteomes" id="UP000298652"/>
    </source>
</evidence>
<protein>
    <submittedName>
        <fullName evidence="1">Uncharacterized protein</fullName>
    </submittedName>
</protein>